<dbReference type="Proteomes" id="UP000694864">
    <property type="component" value="Chromosome 9"/>
</dbReference>
<dbReference type="InterPro" id="IPR036093">
    <property type="entry name" value="NAC_dom_sf"/>
</dbReference>
<evidence type="ECO:0000256" key="2">
    <source>
        <dbReference type="ARBA" id="ARBA00023125"/>
    </source>
</evidence>
<dbReference type="Gene3D" id="2.170.150.80">
    <property type="entry name" value="NAC domain"/>
    <property type="match status" value="1"/>
</dbReference>
<evidence type="ECO:0000259" key="5">
    <source>
        <dbReference type="PROSITE" id="PS51005"/>
    </source>
</evidence>
<dbReference type="Pfam" id="PF02365">
    <property type="entry name" value="NAM"/>
    <property type="match status" value="1"/>
</dbReference>
<keyword evidence="4" id="KW-0539">Nucleus</keyword>
<dbReference type="PANTHER" id="PTHR31719:SF179">
    <property type="entry name" value="OS08G0148400 PROTEIN"/>
    <property type="match status" value="1"/>
</dbReference>
<dbReference type="PROSITE" id="PS51005">
    <property type="entry name" value="NAC"/>
    <property type="match status" value="1"/>
</dbReference>
<sequence>MHPTISFVPTDEVLVTCYLKPYLKGNKDSTITVPIHLVDIYKSNPENISEEFEKGNDKEWFFISERYKMGKDGKRMNRRDNTQIAINAGDSGSVKGDWLMHGYWLESSVDDINNNERVRGDHVLYKIYLTPQAAKKKKEDADFIELVEAGLDKIDNHIEKS</sequence>
<accession>A0ABM0TSW2</accession>
<evidence type="ECO:0000256" key="4">
    <source>
        <dbReference type="ARBA" id="ARBA00023242"/>
    </source>
</evidence>
<name>A0ABM0TSW2_CAMSA</name>
<dbReference type="PANTHER" id="PTHR31719">
    <property type="entry name" value="NAC TRANSCRIPTION FACTOR 56"/>
    <property type="match status" value="1"/>
</dbReference>
<proteinExistence type="predicted"/>
<gene>
    <name evidence="7" type="primary">LOC104715023</name>
</gene>
<reference evidence="7" key="2">
    <citation type="submission" date="2025-08" db="UniProtKB">
        <authorList>
            <consortium name="RefSeq"/>
        </authorList>
    </citation>
    <scope>IDENTIFICATION</scope>
    <source>
        <tissue evidence="7">Leaf</tissue>
    </source>
</reference>
<keyword evidence="2" id="KW-0238">DNA-binding</keyword>
<evidence type="ECO:0000313" key="7">
    <source>
        <dbReference type="RefSeq" id="XP_010430783.1"/>
    </source>
</evidence>
<dbReference type="GeneID" id="104715023"/>
<dbReference type="RefSeq" id="XP_010430783.1">
    <property type="nucleotide sequence ID" value="XM_010432481.1"/>
</dbReference>
<reference evidence="6" key="1">
    <citation type="journal article" date="2014" name="Nat. Commun.">
        <title>The emerging biofuel crop Camelina sativa retains a highly undifferentiated hexaploid genome structure.</title>
        <authorList>
            <person name="Kagale S."/>
            <person name="Koh C."/>
            <person name="Nixon J."/>
            <person name="Bollina V."/>
            <person name="Clarke W.E."/>
            <person name="Tuteja R."/>
            <person name="Spillane C."/>
            <person name="Robinson S.J."/>
            <person name="Links M.G."/>
            <person name="Clarke C."/>
            <person name="Higgins E.E."/>
            <person name="Huebert T."/>
            <person name="Sharpe A.G."/>
            <person name="Parkin I.A."/>
        </authorList>
    </citation>
    <scope>NUCLEOTIDE SEQUENCE [LARGE SCALE GENOMIC DNA]</scope>
    <source>
        <strain evidence="6">cv. DH55</strain>
    </source>
</reference>
<evidence type="ECO:0000256" key="1">
    <source>
        <dbReference type="ARBA" id="ARBA00023015"/>
    </source>
</evidence>
<dbReference type="InterPro" id="IPR003441">
    <property type="entry name" value="NAC-dom"/>
</dbReference>
<evidence type="ECO:0000256" key="3">
    <source>
        <dbReference type="ARBA" id="ARBA00023163"/>
    </source>
</evidence>
<evidence type="ECO:0000313" key="6">
    <source>
        <dbReference type="Proteomes" id="UP000694864"/>
    </source>
</evidence>
<keyword evidence="3" id="KW-0804">Transcription</keyword>
<keyword evidence="1" id="KW-0805">Transcription regulation</keyword>
<feature type="domain" description="NAC" evidence="5">
    <location>
        <begin position="1"/>
        <end position="161"/>
    </location>
</feature>
<protein>
    <submittedName>
        <fullName evidence="7">Uncharacterized protein LOC104715023</fullName>
    </submittedName>
</protein>
<dbReference type="SUPFAM" id="SSF101941">
    <property type="entry name" value="NAC domain"/>
    <property type="match status" value="1"/>
</dbReference>
<keyword evidence="6" id="KW-1185">Reference proteome</keyword>
<organism evidence="6 7">
    <name type="scientific">Camelina sativa</name>
    <name type="common">False flax</name>
    <name type="synonym">Myagrum sativum</name>
    <dbReference type="NCBI Taxonomy" id="90675"/>
    <lineage>
        <taxon>Eukaryota</taxon>
        <taxon>Viridiplantae</taxon>
        <taxon>Streptophyta</taxon>
        <taxon>Embryophyta</taxon>
        <taxon>Tracheophyta</taxon>
        <taxon>Spermatophyta</taxon>
        <taxon>Magnoliopsida</taxon>
        <taxon>eudicotyledons</taxon>
        <taxon>Gunneridae</taxon>
        <taxon>Pentapetalae</taxon>
        <taxon>rosids</taxon>
        <taxon>malvids</taxon>
        <taxon>Brassicales</taxon>
        <taxon>Brassicaceae</taxon>
        <taxon>Camelineae</taxon>
        <taxon>Camelina</taxon>
    </lineage>
</organism>